<protein>
    <submittedName>
        <fullName evidence="1">Zinc-binding dehydrogenase</fullName>
    </submittedName>
</protein>
<evidence type="ECO:0000313" key="1">
    <source>
        <dbReference type="EMBL" id="MXO67221.1"/>
    </source>
</evidence>
<dbReference type="EMBL" id="WTYO01000001">
    <property type="protein sequence ID" value="MXO67221.1"/>
    <property type="molecule type" value="Genomic_DNA"/>
</dbReference>
<accession>A0ABW9UT97</accession>
<dbReference type="Gene3D" id="3.90.180.10">
    <property type="entry name" value="Medium-chain alcohol dehydrogenases, catalytic domain"/>
    <property type="match status" value="1"/>
</dbReference>
<reference evidence="1 2" key="1">
    <citation type="submission" date="2019-12" db="EMBL/GenBank/DDBJ databases">
        <title>Genomic-based taxomic classification of the family Erythrobacteraceae.</title>
        <authorList>
            <person name="Xu L."/>
        </authorList>
    </citation>
    <scope>NUCLEOTIDE SEQUENCE [LARGE SCALE GENOMIC DNA]</scope>
    <source>
        <strain evidence="1 2">H32</strain>
    </source>
</reference>
<comment type="caution">
    <text evidence="1">The sequence shown here is derived from an EMBL/GenBank/DDBJ whole genome shotgun (WGS) entry which is preliminary data.</text>
</comment>
<proteinExistence type="predicted"/>
<organism evidence="1 2">
    <name type="scientific">Pelagerythrobacter marinus</name>
    <dbReference type="NCBI Taxonomy" id="538382"/>
    <lineage>
        <taxon>Bacteria</taxon>
        <taxon>Pseudomonadati</taxon>
        <taxon>Pseudomonadota</taxon>
        <taxon>Alphaproteobacteria</taxon>
        <taxon>Sphingomonadales</taxon>
        <taxon>Erythrobacteraceae</taxon>
        <taxon>Pelagerythrobacter</taxon>
    </lineage>
</organism>
<evidence type="ECO:0000313" key="2">
    <source>
        <dbReference type="Proteomes" id="UP000444401"/>
    </source>
</evidence>
<sequence>MACFTTPYGLRYAAHCFNRAHARNNRPALIPAGGKLGVTSQALKANYMLVRSASVHGVYWSFDRAPEAIRTIQQKLVEQCSRGEIRPLIRDLYPMEDLVAAMESLRSRRTVGKVIIATSGPHQRQG</sequence>
<keyword evidence="2" id="KW-1185">Reference proteome</keyword>
<dbReference type="Pfam" id="PF13602">
    <property type="entry name" value="ADH_zinc_N_2"/>
    <property type="match status" value="1"/>
</dbReference>
<dbReference type="RefSeq" id="WP_160731907.1">
    <property type="nucleotide sequence ID" value="NZ_WTYO01000001.1"/>
</dbReference>
<dbReference type="Proteomes" id="UP000444401">
    <property type="component" value="Unassembled WGS sequence"/>
</dbReference>
<name>A0ABW9UT97_9SPHN</name>
<gene>
    <name evidence="1" type="ORF">GRI72_00010</name>
</gene>